<dbReference type="STRING" id="685588.A0A067T6Y4"/>
<dbReference type="GO" id="GO:0030295">
    <property type="term" value="F:protein kinase activator activity"/>
    <property type="evidence" value="ECO:0007669"/>
    <property type="project" value="TreeGrafter"/>
</dbReference>
<dbReference type="AlphaFoldDB" id="A0A067T6Y4"/>
<feature type="compositionally biased region" description="Polar residues" evidence="8">
    <location>
        <begin position="194"/>
        <end position="215"/>
    </location>
</feature>
<evidence type="ECO:0000313" key="10">
    <source>
        <dbReference type="EMBL" id="KDR78886.1"/>
    </source>
</evidence>
<dbReference type="InterPro" id="IPR045326">
    <property type="entry name" value="ATG17-like_dom"/>
</dbReference>
<feature type="compositionally biased region" description="Basic and acidic residues" evidence="8">
    <location>
        <begin position="227"/>
        <end position="238"/>
    </location>
</feature>
<comment type="similarity">
    <text evidence="1 6">Belongs to the ATG17 family.</text>
</comment>
<comment type="subcellular location">
    <subcellularLocation>
        <location evidence="6">Cytoplasm</location>
    </subcellularLocation>
    <subcellularLocation>
        <location evidence="6">Preautophagosomal structure membrane</location>
        <topology evidence="6">Peripheral membrane protein</topology>
    </subcellularLocation>
</comment>
<dbReference type="GO" id="GO:0000422">
    <property type="term" value="P:autophagy of mitochondrion"/>
    <property type="evidence" value="ECO:0007669"/>
    <property type="project" value="TreeGrafter"/>
</dbReference>
<organism evidence="10 11">
    <name type="scientific">Galerina marginata (strain CBS 339.88)</name>
    <dbReference type="NCBI Taxonomy" id="685588"/>
    <lineage>
        <taxon>Eukaryota</taxon>
        <taxon>Fungi</taxon>
        <taxon>Dikarya</taxon>
        <taxon>Basidiomycota</taxon>
        <taxon>Agaricomycotina</taxon>
        <taxon>Agaricomycetes</taxon>
        <taxon>Agaricomycetidae</taxon>
        <taxon>Agaricales</taxon>
        <taxon>Agaricineae</taxon>
        <taxon>Strophariaceae</taxon>
        <taxon>Galerina</taxon>
    </lineage>
</organism>
<dbReference type="Proteomes" id="UP000027222">
    <property type="component" value="Unassembled WGS sequence"/>
</dbReference>
<evidence type="ECO:0000313" key="11">
    <source>
        <dbReference type="Proteomes" id="UP000027222"/>
    </source>
</evidence>
<feature type="compositionally biased region" description="Low complexity" evidence="8">
    <location>
        <begin position="169"/>
        <end position="178"/>
    </location>
</feature>
<sequence>MANSPPSPGQLATPIMTTNNLNQPHLVSLVLQSKKALMHGEQLCTRAHTTSNASAQAAVDVLALDAKVRWVVDAVVEQLRLAANVAKTIEEKRAQIGKRVWEWDTDRTKHTDALDDILESLGAQVVPPDFHQSSSDSSLFGSQHSADLEPNQENFSSIHTGLMSPKGYSSSNGNASGSLKHPPPTSMSPISPSATIRRNGSMRQTESSGTDSTPRGTIRAKGKPRNLRSEDQSNRKDDRKCWKTLRDFVDDQAIEIILETIESDRSALDDILNKTDEYPETLTRTINSIHSALPFPDQGDPRALKHVQAIVIDQERLVNTMATLLENLASHYDGMASALKDTENGEVFTDEDLQIMNRDTEELPVIMKELEESMDAIESYHTQLHTMRDGLQKDLEHLANVLDDLDELGEIMGEMLQTQDTVEAQAEEELKELQKHLDPLKELHGQFVAYRMAFNKLLIEIERRRQYREAAENIVRGMMKQLDSMTEEENRVRNHFNDEYGTNLPLDLCLCVSNSPTRWEIVPWEGSAPEVLPLIASDLLTEARNRVEYSDGPLGGESL</sequence>
<dbReference type="Pfam" id="PF04108">
    <property type="entry name" value="ATG17_like"/>
    <property type="match status" value="1"/>
</dbReference>
<name>A0A067T6Y4_GALM3</name>
<evidence type="ECO:0000256" key="7">
    <source>
        <dbReference type="SAM" id="Coils"/>
    </source>
</evidence>
<feature type="coiled-coil region" evidence="7">
    <location>
        <begin position="388"/>
        <end position="443"/>
    </location>
</feature>
<dbReference type="InterPro" id="IPR007240">
    <property type="entry name" value="Atg17"/>
</dbReference>
<dbReference type="GO" id="GO:0034045">
    <property type="term" value="C:phagophore assembly site membrane"/>
    <property type="evidence" value="ECO:0007669"/>
    <property type="project" value="UniProtKB-SubCell"/>
</dbReference>
<reference evidence="11" key="1">
    <citation type="journal article" date="2014" name="Proc. Natl. Acad. Sci. U.S.A.">
        <title>Extensive sampling of basidiomycete genomes demonstrates inadequacy of the white-rot/brown-rot paradigm for wood decay fungi.</title>
        <authorList>
            <person name="Riley R."/>
            <person name="Salamov A.A."/>
            <person name="Brown D.W."/>
            <person name="Nagy L.G."/>
            <person name="Floudas D."/>
            <person name="Held B.W."/>
            <person name="Levasseur A."/>
            <person name="Lombard V."/>
            <person name="Morin E."/>
            <person name="Otillar R."/>
            <person name="Lindquist E.A."/>
            <person name="Sun H."/>
            <person name="LaButti K.M."/>
            <person name="Schmutz J."/>
            <person name="Jabbour D."/>
            <person name="Luo H."/>
            <person name="Baker S.E."/>
            <person name="Pisabarro A.G."/>
            <person name="Walton J.D."/>
            <person name="Blanchette R.A."/>
            <person name="Henrissat B."/>
            <person name="Martin F."/>
            <person name="Cullen D."/>
            <person name="Hibbett D.S."/>
            <person name="Grigoriev I.V."/>
        </authorList>
    </citation>
    <scope>NUCLEOTIDE SEQUENCE [LARGE SCALE GENOMIC DNA]</scope>
    <source>
        <strain evidence="11">CBS 339.88</strain>
    </source>
</reference>
<proteinExistence type="inferred from homology"/>
<evidence type="ECO:0000256" key="4">
    <source>
        <dbReference type="ARBA" id="ARBA00023006"/>
    </source>
</evidence>
<accession>A0A067T6Y4</accession>
<dbReference type="GO" id="GO:1990316">
    <property type="term" value="C:Atg1/ULK1 kinase complex"/>
    <property type="evidence" value="ECO:0007669"/>
    <property type="project" value="TreeGrafter"/>
</dbReference>
<dbReference type="PANTHER" id="PTHR28005">
    <property type="entry name" value="AUTOPHAGY-RELATED PROTEIN 17"/>
    <property type="match status" value="1"/>
</dbReference>
<evidence type="ECO:0000256" key="6">
    <source>
        <dbReference type="RuleBase" id="RU368080"/>
    </source>
</evidence>
<keyword evidence="3 6" id="KW-0963">Cytoplasm</keyword>
<dbReference type="HOGENOM" id="CLU_024595_0_0_1"/>
<evidence type="ECO:0000256" key="8">
    <source>
        <dbReference type="SAM" id="MobiDB-lite"/>
    </source>
</evidence>
<keyword evidence="7" id="KW-0175">Coiled coil</keyword>
<evidence type="ECO:0000259" key="9">
    <source>
        <dbReference type="Pfam" id="PF04108"/>
    </source>
</evidence>
<dbReference type="PANTHER" id="PTHR28005:SF1">
    <property type="entry name" value="AUTOPHAGY-RELATED PROTEIN 17"/>
    <property type="match status" value="1"/>
</dbReference>
<keyword evidence="4 6" id="KW-0072">Autophagy</keyword>
<feature type="compositionally biased region" description="Low complexity" evidence="8">
    <location>
        <begin position="129"/>
        <end position="145"/>
    </location>
</feature>
<evidence type="ECO:0000256" key="2">
    <source>
        <dbReference type="ARBA" id="ARBA00013806"/>
    </source>
</evidence>
<dbReference type="EMBL" id="KL142374">
    <property type="protein sequence ID" value="KDR78886.1"/>
    <property type="molecule type" value="Genomic_DNA"/>
</dbReference>
<evidence type="ECO:0000256" key="3">
    <source>
        <dbReference type="ARBA" id="ARBA00022490"/>
    </source>
</evidence>
<feature type="domain" description="Autophagy protein ATG17-like" evidence="9">
    <location>
        <begin position="37"/>
        <end position="502"/>
    </location>
</feature>
<keyword evidence="11" id="KW-1185">Reference proteome</keyword>
<keyword evidence="5" id="KW-0472">Membrane</keyword>
<dbReference type="GO" id="GO:0060090">
    <property type="term" value="F:molecular adaptor activity"/>
    <property type="evidence" value="ECO:0007669"/>
    <property type="project" value="TreeGrafter"/>
</dbReference>
<protein>
    <recommendedName>
        <fullName evidence="2 6">Autophagy-related protein 17</fullName>
    </recommendedName>
</protein>
<dbReference type="OrthoDB" id="1937984at2759"/>
<dbReference type="GO" id="GO:0000045">
    <property type="term" value="P:autophagosome assembly"/>
    <property type="evidence" value="ECO:0007669"/>
    <property type="project" value="TreeGrafter"/>
</dbReference>
<evidence type="ECO:0000256" key="1">
    <source>
        <dbReference type="ARBA" id="ARBA00006259"/>
    </source>
</evidence>
<dbReference type="GO" id="GO:0034727">
    <property type="term" value="P:piecemeal microautophagy of the nucleus"/>
    <property type="evidence" value="ECO:0007669"/>
    <property type="project" value="TreeGrafter"/>
</dbReference>
<evidence type="ECO:0000256" key="5">
    <source>
        <dbReference type="ARBA" id="ARBA00023136"/>
    </source>
</evidence>
<gene>
    <name evidence="10" type="ORF">GALMADRAFT_244529</name>
</gene>
<feature type="region of interest" description="Disordered" evidence="8">
    <location>
        <begin position="127"/>
        <end position="238"/>
    </location>
</feature>
<comment type="function">
    <text evidence="6">Autophagy-specific protein that functions in response to autophagy-inducing signals as a scaffold to recruit other ATG proteins to organize preautophagosomal structure (PAS) formation. Modulates the timing and magnitude of the autophagy response, such as the size of the sequestering vesicles. Plays particularly a role in pexophagy and nucleophagy.</text>
</comment>